<keyword evidence="2" id="KW-1185">Reference proteome</keyword>
<accession>A0A9X4P2Y9</accession>
<sequence length="66" mass="7495">MSSKTYVGVTALPRYVIRTQTRGRTYYYFRRQPFPIVRLPGEPGSVLFTDTYAAALRATNLEGFTA</sequence>
<reference evidence="1" key="1">
    <citation type="submission" date="2022-06" db="EMBL/GenBank/DDBJ databases">
        <title>Lactococcus from bovine mastitis in China.</title>
        <authorList>
            <person name="Lin Y."/>
            <person name="Han B."/>
        </authorList>
    </citation>
    <scope>NUCLEOTIDE SEQUENCE</scope>
    <source>
        <strain evidence="1">Ningxia-I-26</strain>
    </source>
</reference>
<feature type="non-terminal residue" evidence="1">
    <location>
        <position position="66"/>
    </location>
</feature>
<evidence type="ECO:0000313" key="2">
    <source>
        <dbReference type="Proteomes" id="UP001153199"/>
    </source>
</evidence>
<name>A0A9X4P2Y9_9LACT</name>
<dbReference type="RefSeq" id="WP_279369224.1">
    <property type="nucleotide sequence ID" value="NZ_JAMWFV010000224.1"/>
</dbReference>
<evidence type="ECO:0000313" key="1">
    <source>
        <dbReference type="EMBL" id="MDG6146433.1"/>
    </source>
</evidence>
<proteinExistence type="predicted"/>
<organism evidence="1 2">
    <name type="scientific">Lactococcus formosensis</name>
    <dbReference type="NCBI Taxonomy" id="1281486"/>
    <lineage>
        <taxon>Bacteria</taxon>
        <taxon>Bacillati</taxon>
        <taxon>Bacillota</taxon>
        <taxon>Bacilli</taxon>
        <taxon>Lactobacillales</taxon>
        <taxon>Streptococcaceae</taxon>
        <taxon>Lactococcus</taxon>
    </lineage>
</organism>
<comment type="caution">
    <text evidence="1">The sequence shown here is derived from an EMBL/GenBank/DDBJ whole genome shotgun (WGS) entry which is preliminary data.</text>
</comment>
<gene>
    <name evidence="1" type="ORF">NF717_12385</name>
</gene>
<dbReference type="EMBL" id="JAMWFV010000224">
    <property type="protein sequence ID" value="MDG6146433.1"/>
    <property type="molecule type" value="Genomic_DNA"/>
</dbReference>
<dbReference type="Proteomes" id="UP001153199">
    <property type="component" value="Unassembled WGS sequence"/>
</dbReference>
<protein>
    <submittedName>
        <fullName evidence="1">Uncharacterized protein</fullName>
    </submittedName>
</protein>
<dbReference type="AlphaFoldDB" id="A0A9X4P2Y9"/>